<evidence type="ECO:0000256" key="2">
    <source>
        <dbReference type="ARBA" id="ARBA00007647"/>
    </source>
</evidence>
<evidence type="ECO:0000256" key="6">
    <source>
        <dbReference type="ARBA" id="ARBA00022989"/>
    </source>
</evidence>
<gene>
    <name evidence="9" type="ORF">C5167_038681</name>
</gene>
<dbReference type="GO" id="GO:0005737">
    <property type="term" value="C:cytoplasm"/>
    <property type="evidence" value="ECO:0007669"/>
    <property type="project" value="TreeGrafter"/>
</dbReference>
<keyword evidence="5 8" id="KW-0812">Transmembrane</keyword>
<evidence type="ECO:0000256" key="1">
    <source>
        <dbReference type="ARBA" id="ARBA00004167"/>
    </source>
</evidence>
<evidence type="ECO:0000256" key="8">
    <source>
        <dbReference type="SAM" id="Phobius"/>
    </source>
</evidence>
<evidence type="ECO:0000313" key="10">
    <source>
        <dbReference type="Proteomes" id="UP000316621"/>
    </source>
</evidence>
<dbReference type="Gramene" id="RZC45742">
    <property type="protein sequence ID" value="RZC45742"/>
    <property type="gene ID" value="C5167_038681"/>
</dbReference>
<keyword evidence="7 8" id="KW-0472">Membrane</keyword>
<evidence type="ECO:0000256" key="5">
    <source>
        <dbReference type="ARBA" id="ARBA00022692"/>
    </source>
</evidence>
<dbReference type="STRING" id="3469.A0A4Y7IDC3"/>
<keyword evidence="3" id="KW-0328">Glycosyltransferase</keyword>
<protein>
    <recommendedName>
        <fullName evidence="11">Glycosyltransferase family 92 protein</fullName>
    </recommendedName>
</protein>
<dbReference type="Pfam" id="PF01697">
    <property type="entry name" value="Glyco_transf_92"/>
    <property type="match status" value="1"/>
</dbReference>
<dbReference type="GO" id="GO:0016020">
    <property type="term" value="C:membrane"/>
    <property type="evidence" value="ECO:0007669"/>
    <property type="project" value="UniProtKB-SubCell"/>
</dbReference>
<comment type="similarity">
    <text evidence="2">Belongs to the glycosyltransferase 92 family.</text>
</comment>
<proteinExistence type="inferred from homology"/>
<dbReference type="PANTHER" id="PTHR21461">
    <property type="entry name" value="GLYCOSYLTRANSFERASE FAMILY 92 PROTEIN"/>
    <property type="match status" value="1"/>
</dbReference>
<dbReference type="EMBL" id="CM010715">
    <property type="protein sequence ID" value="RZC45742.1"/>
    <property type="molecule type" value="Genomic_DNA"/>
</dbReference>
<keyword evidence="10" id="KW-1185">Reference proteome</keyword>
<evidence type="ECO:0000313" key="9">
    <source>
        <dbReference type="EMBL" id="RZC45742.1"/>
    </source>
</evidence>
<feature type="transmembrane region" description="Helical" evidence="8">
    <location>
        <begin position="55"/>
        <end position="73"/>
    </location>
</feature>
<dbReference type="AlphaFoldDB" id="A0A4Y7IDC3"/>
<evidence type="ECO:0000256" key="4">
    <source>
        <dbReference type="ARBA" id="ARBA00022679"/>
    </source>
</evidence>
<dbReference type="GO" id="GO:0016757">
    <property type="term" value="F:glycosyltransferase activity"/>
    <property type="evidence" value="ECO:0007669"/>
    <property type="project" value="UniProtKB-KW"/>
</dbReference>
<keyword evidence="6 8" id="KW-1133">Transmembrane helix</keyword>
<organism evidence="9 10">
    <name type="scientific">Papaver somniferum</name>
    <name type="common">Opium poppy</name>
    <dbReference type="NCBI Taxonomy" id="3469"/>
    <lineage>
        <taxon>Eukaryota</taxon>
        <taxon>Viridiplantae</taxon>
        <taxon>Streptophyta</taxon>
        <taxon>Embryophyta</taxon>
        <taxon>Tracheophyta</taxon>
        <taxon>Spermatophyta</taxon>
        <taxon>Magnoliopsida</taxon>
        <taxon>Ranunculales</taxon>
        <taxon>Papaveraceae</taxon>
        <taxon>Papaveroideae</taxon>
        <taxon>Papaver</taxon>
    </lineage>
</organism>
<evidence type="ECO:0008006" key="11">
    <source>
        <dbReference type="Google" id="ProtNLM"/>
    </source>
</evidence>
<sequence length="671" mass="77318">MNIPSLTRSCPLRRNHPNPNLFGNRSMRFEGYAVGPSDLSRSSTLEYLSVPSNKYFIPFNSVLIFCLSLSFNLHQIMPRKVRETFLFVFTSVFIFFTFSLYLSRNTTTIVNIIPLKQILTTHSSSNSAINVNRYLTANSAIQEDQHEQHVIRQVITSPPPSSLYPFIKPDSILFPDWEILNVINDNGNENHHLLLSDSGNKFLCLFDKSLTSPEIYAGILPFSNQSMFKCIFPNRLRRFLPYFSPILIDNSSPETVLESQSMLSESSNKEIMLRWKFLVYESLSTDTDVILFVKGVNNRQGINRSPSEFRCIFSNNNNNFVITEVISSYQEVFRCIKPEINATLFRDNDQIKVSLGIRGGERVVPSVAYYTLPAPSLTGDNKKFLLCACTMVHNVAKFLREWVYYHSKIGVDKFILYDNGSDDNLDEVISKLREENYQVEKILWPWPKTQEAGFSHSATYANATCTWMMYVDVDEFIFSPSWLHPSSSSPMSIRSLLPSSSSHHNNQRRVGQISIKCYEFGPSNQRSNPVEGVTQGYSCRRKIDSRHKSIVLLDGINTSLLNVIHHFELKQGYRNKKLSLDEMVINHYKYQAWSEFRLKFRRRVSAYVIDWKEGLNPNSKDRAPGLGFEPVEPKGWVHRFCDVHDNRLKMVTKEWFGSSTGRMAWQLNQTN</sequence>
<dbReference type="Proteomes" id="UP000316621">
    <property type="component" value="Chromosome 1"/>
</dbReference>
<dbReference type="PANTHER" id="PTHR21461:SF69">
    <property type="entry name" value="GLYCOSYLTRANSFERASE FAMILY 92 PROTEIN"/>
    <property type="match status" value="1"/>
</dbReference>
<dbReference type="SUPFAM" id="SSF53448">
    <property type="entry name" value="Nucleotide-diphospho-sugar transferases"/>
    <property type="match status" value="1"/>
</dbReference>
<keyword evidence="4" id="KW-0808">Transferase</keyword>
<accession>A0A4Y7IDC3</accession>
<dbReference type="OMA" id="PDLPLWN"/>
<dbReference type="InterPro" id="IPR029044">
    <property type="entry name" value="Nucleotide-diphossugar_trans"/>
</dbReference>
<comment type="subcellular location">
    <subcellularLocation>
        <location evidence="1">Membrane</location>
        <topology evidence="1">Single-pass membrane protein</topology>
    </subcellularLocation>
</comment>
<name>A0A4Y7IDC3_PAPSO</name>
<dbReference type="InterPro" id="IPR008166">
    <property type="entry name" value="Glyco_transf_92"/>
</dbReference>
<reference evidence="9 10" key="1">
    <citation type="journal article" date="2018" name="Science">
        <title>The opium poppy genome and morphinan production.</title>
        <authorList>
            <person name="Guo L."/>
            <person name="Winzer T."/>
            <person name="Yang X."/>
            <person name="Li Y."/>
            <person name="Ning Z."/>
            <person name="He Z."/>
            <person name="Teodor R."/>
            <person name="Lu Y."/>
            <person name="Bowser T.A."/>
            <person name="Graham I.A."/>
            <person name="Ye K."/>
        </authorList>
    </citation>
    <scope>NUCLEOTIDE SEQUENCE [LARGE SCALE GENOMIC DNA]</scope>
    <source>
        <strain evidence="10">cv. HN1</strain>
        <tissue evidence="9">Leaves</tissue>
    </source>
</reference>
<evidence type="ECO:0000256" key="7">
    <source>
        <dbReference type="ARBA" id="ARBA00023136"/>
    </source>
</evidence>
<evidence type="ECO:0000256" key="3">
    <source>
        <dbReference type="ARBA" id="ARBA00022676"/>
    </source>
</evidence>
<feature type="transmembrane region" description="Helical" evidence="8">
    <location>
        <begin position="85"/>
        <end position="102"/>
    </location>
</feature>